<dbReference type="PANTHER" id="PTHR13832">
    <property type="entry name" value="PROTEIN PHOSPHATASE 2C"/>
    <property type="match status" value="1"/>
</dbReference>
<dbReference type="HOGENOM" id="CLU_020130_0_0_1"/>
<dbReference type="InParanoid" id="A0A0C9ZUJ6"/>
<feature type="domain" description="PPM-type phosphatase" evidence="1">
    <location>
        <begin position="62"/>
        <end position="432"/>
    </location>
</feature>
<dbReference type="Pfam" id="PF00481">
    <property type="entry name" value="PP2C"/>
    <property type="match status" value="1"/>
</dbReference>
<gene>
    <name evidence="2" type="ORF">CY34DRAFT_85290</name>
</gene>
<dbReference type="SMART" id="SM00332">
    <property type="entry name" value="PP2Cc"/>
    <property type="match status" value="1"/>
</dbReference>
<keyword evidence="3" id="KW-1185">Reference proteome</keyword>
<proteinExistence type="predicted"/>
<dbReference type="EMBL" id="KN835266">
    <property type="protein sequence ID" value="KIK41520.1"/>
    <property type="molecule type" value="Genomic_DNA"/>
</dbReference>
<dbReference type="Gene3D" id="3.60.40.10">
    <property type="entry name" value="PPM-type phosphatase domain"/>
    <property type="match status" value="1"/>
</dbReference>
<dbReference type="InterPro" id="IPR015655">
    <property type="entry name" value="PP2C"/>
</dbReference>
<dbReference type="OrthoDB" id="420076at2759"/>
<dbReference type="PROSITE" id="PS51746">
    <property type="entry name" value="PPM_2"/>
    <property type="match status" value="1"/>
</dbReference>
<evidence type="ECO:0000313" key="3">
    <source>
        <dbReference type="Proteomes" id="UP000054485"/>
    </source>
</evidence>
<protein>
    <recommendedName>
        <fullName evidence="1">PPM-type phosphatase domain-containing protein</fullName>
    </recommendedName>
</protein>
<dbReference type="CDD" id="cd00143">
    <property type="entry name" value="PP2Cc"/>
    <property type="match status" value="1"/>
</dbReference>
<dbReference type="InterPro" id="IPR036457">
    <property type="entry name" value="PPM-type-like_dom_sf"/>
</dbReference>
<dbReference type="PANTHER" id="PTHR13832:SF792">
    <property type="entry name" value="GM14286P"/>
    <property type="match status" value="1"/>
</dbReference>
<sequence>MVYNMVNLQAATSTENLRALEEVKDFYTTDLGRGGKERWTYHMLPEAALDVELHRMSNATSSTSVDSVTFQPCAAYAELNQDRYSIEEWELPGGVWQFTAIYDGHCGHDTVNYVHKRLPSMVRTSLQALLQSAPTTSPKPELVSEVLRNAVRRLDQSIRSDLLNFLPHDHLTKMSDVQLNRHVSLHDSEWNTISARCTQGSTVLLALSDPLKKNVWILNLGDSIAVLGSRPLSGQWSATIINSIHNCSNPSESMRIQQEHPSEQACVCDNRVLGYLAPTRALGDTWLKVPSVYTRRAFAPHLQDWLPSRQVAQYASRILTPPYISNLPEVYHHSLDVPQRELFLILSSDGLQDLYDNHDTQLSDQEMADHWVGLVGRYMHSTTDIGSMKSNLALRLLRDAVGGDDIELVSRNLTLEMEDKWMDDITILVQRFQ</sequence>
<organism evidence="2 3">
    <name type="scientific">Suillus luteus UH-Slu-Lm8-n1</name>
    <dbReference type="NCBI Taxonomy" id="930992"/>
    <lineage>
        <taxon>Eukaryota</taxon>
        <taxon>Fungi</taxon>
        <taxon>Dikarya</taxon>
        <taxon>Basidiomycota</taxon>
        <taxon>Agaricomycotina</taxon>
        <taxon>Agaricomycetes</taxon>
        <taxon>Agaricomycetidae</taxon>
        <taxon>Boletales</taxon>
        <taxon>Suillineae</taxon>
        <taxon>Suillaceae</taxon>
        <taxon>Suillus</taxon>
    </lineage>
</organism>
<reference evidence="3" key="2">
    <citation type="submission" date="2015-01" db="EMBL/GenBank/DDBJ databases">
        <title>Evolutionary Origins and Diversification of the Mycorrhizal Mutualists.</title>
        <authorList>
            <consortium name="DOE Joint Genome Institute"/>
            <consortium name="Mycorrhizal Genomics Consortium"/>
            <person name="Kohler A."/>
            <person name="Kuo A."/>
            <person name="Nagy L.G."/>
            <person name="Floudas D."/>
            <person name="Copeland A."/>
            <person name="Barry K.W."/>
            <person name="Cichocki N."/>
            <person name="Veneault-Fourrey C."/>
            <person name="LaButti K."/>
            <person name="Lindquist E.A."/>
            <person name="Lipzen A."/>
            <person name="Lundell T."/>
            <person name="Morin E."/>
            <person name="Murat C."/>
            <person name="Riley R."/>
            <person name="Ohm R."/>
            <person name="Sun H."/>
            <person name="Tunlid A."/>
            <person name="Henrissat B."/>
            <person name="Grigoriev I.V."/>
            <person name="Hibbett D.S."/>
            <person name="Martin F."/>
        </authorList>
    </citation>
    <scope>NUCLEOTIDE SEQUENCE [LARGE SCALE GENOMIC DNA]</scope>
    <source>
        <strain evidence="3">UH-Slu-Lm8-n1</strain>
    </source>
</reference>
<evidence type="ECO:0000313" key="2">
    <source>
        <dbReference type="EMBL" id="KIK41520.1"/>
    </source>
</evidence>
<dbReference type="Proteomes" id="UP000054485">
    <property type="component" value="Unassembled WGS sequence"/>
</dbReference>
<dbReference type="GO" id="GO:0004722">
    <property type="term" value="F:protein serine/threonine phosphatase activity"/>
    <property type="evidence" value="ECO:0007669"/>
    <property type="project" value="InterPro"/>
</dbReference>
<dbReference type="InterPro" id="IPR001932">
    <property type="entry name" value="PPM-type_phosphatase-like_dom"/>
</dbReference>
<dbReference type="AlphaFoldDB" id="A0A0C9ZUJ6"/>
<accession>A0A0C9ZUJ6</accession>
<reference evidence="2 3" key="1">
    <citation type="submission" date="2014-04" db="EMBL/GenBank/DDBJ databases">
        <authorList>
            <consortium name="DOE Joint Genome Institute"/>
            <person name="Kuo A."/>
            <person name="Ruytinx J."/>
            <person name="Rineau F."/>
            <person name="Colpaert J."/>
            <person name="Kohler A."/>
            <person name="Nagy L.G."/>
            <person name="Floudas D."/>
            <person name="Copeland A."/>
            <person name="Barry K.W."/>
            <person name="Cichocki N."/>
            <person name="Veneault-Fourrey C."/>
            <person name="LaButti K."/>
            <person name="Lindquist E.A."/>
            <person name="Lipzen A."/>
            <person name="Lundell T."/>
            <person name="Morin E."/>
            <person name="Murat C."/>
            <person name="Sun H."/>
            <person name="Tunlid A."/>
            <person name="Henrissat B."/>
            <person name="Grigoriev I.V."/>
            <person name="Hibbett D.S."/>
            <person name="Martin F."/>
            <person name="Nordberg H.P."/>
            <person name="Cantor M.N."/>
            <person name="Hua S.X."/>
        </authorList>
    </citation>
    <scope>NUCLEOTIDE SEQUENCE [LARGE SCALE GENOMIC DNA]</scope>
    <source>
        <strain evidence="2 3">UH-Slu-Lm8-n1</strain>
    </source>
</reference>
<evidence type="ECO:0000259" key="1">
    <source>
        <dbReference type="PROSITE" id="PS51746"/>
    </source>
</evidence>
<dbReference type="SUPFAM" id="SSF81606">
    <property type="entry name" value="PP2C-like"/>
    <property type="match status" value="1"/>
</dbReference>
<name>A0A0C9ZUJ6_9AGAM</name>
<dbReference type="STRING" id="930992.A0A0C9ZUJ6"/>